<name>M5FZ00_DACPD</name>
<reference evidence="2 3" key="1">
    <citation type="journal article" date="2012" name="Science">
        <title>The Paleozoic origin of enzymatic lignin decomposition reconstructed from 31 fungal genomes.</title>
        <authorList>
            <person name="Floudas D."/>
            <person name="Binder M."/>
            <person name="Riley R."/>
            <person name="Barry K."/>
            <person name="Blanchette R.A."/>
            <person name="Henrissat B."/>
            <person name="Martinez A.T."/>
            <person name="Otillar R."/>
            <person name="Spatafora J.W."/>
            <person name="Yadav J.S."/>
            <person name="Aerts A."/>
            <person name="Benoit I."/>
            <person name="Boyd A."/>
            <person name="Carlson A."/>
            <person name="Copeland A."/>
            <person name="Coutinho P.M."/>
            <person name="de Vries R.P."/>
            <person name="Ferreira P."/>
            <person name="Findley K."/>
            <person name="Foster B."/>
            <person name="Gaskell J."/>
            <person name="Glotzer D."/>
            <person name="Gorecki P."/>
            <person name="Heitman J."/>
            <person name="Hesse C."/>
            <person name="Hori C."/>
            <person name="Igarashi K."/>
            <person name="Jurgens J.A."/>
            <person name="Kallen N."/>
            <person name="Kersten P."/>
            <person name="Kohler A."/>
            <person name="Kuees U."/>
            <person name="Kumar T.K.A."/>
            <person name="Kuo A."/>
            <person name="LaButti K."/>
            <person name="Larrondo L.F."/>
            <person name="Lindquist E."/>
            <person name="Ling A."/>
            <person name="Lombard V."/>
            <person name="Lucas S."/>
            <person name="Lundell T."/>
            <person name="Martin R."/>
            <person name="McLaughlin D.J."/>
            <person name="Morgenstern I."/>
            <person name="Morin E."/>
            <person name="Murat C."/>
            <person name="Nagy L.G."/>
            <person name="Nolan M."/>
            <person name="Ohm R.A."/>
            <person name="Patyshakuliyeva A."/>
            <person name="Rokas A."/>
            <person name="Ruiz-Duenas F.J."/>
            <person name="Sabat G."/>
            <person name="Salamov A."/>
            <person name="Samejima M."/>
            <person name="Schmutz J."/>
            <person name="Slot J.C."/>
            <person name="St John F."/>
            <person name="Stenlid J."/>
            <person name="Sun H."/>
            <person name="Sun S."/>
            <person name="Syed K."/>
            <person name="Tsang A."/>
            <person name="Wiebenga A."/>
            <person name="Young D."/>
            <person name="Pisabarro A."/>
            <person name="Eastwood D.C."/>
            <person name="Martin F."/>
            <person name="Cullen D."/>
            <person name="Grigoriev I.V."/>
            <person name="Hibbett D.S."/>
        </authorList>
    </citation>
    <scope>NUCLEOTIDE SEQUENCE [LARGE SCALE GENOMIC DNA]</scope>
    <source>
        <strain evidence="2 3">DJM-731 SS1</strain>
    </source>
</reference>
<evidence type="ECO:0000313" key="3">
    <source>
        <dbReference type="Proteomes" id="UP000030653"/>
    </source>
</evidence>
<sequence>MPSFSVSLPPLCLLICSAIVPSPFSVLSPFSSRRDTDLSLAESLAKSSTNLLNVRSIFQRALFLFIGNIITTGSTWCKQCTRTERGSSCAAASAFAVPHASKAAAMWRFWPERE</sequence>
<gene>
    <name evidence="2" type="ORF">DACRYDRAFT_22150</name>
</gene>
<dbReference type="HOGENOM" id="CLU_2120994_0_0_1"/>
<protein>
    <recommendedName>
        <fullName evidence="4">Secreted protein</fullName>
    </recommendedName>
</protein>
<dbReference type="Proteomes" id="UP000030653">
    <property type="component" value="Unassembled WGS sequence"/>
</dbReference>
<dbReference type="AlphaFoldDB" id="M5FZ00"/>
<keyword evidence="1" id="KW-0732">Signal</keyword>
<proteinExistence type="predicted"/>
<dbReference type="GeneID" id="63687765"/>
<feature type="chain" id="PRO_5004067453" description="Secreted protein" evidence="1">
    <location>
        <begin position="19"/>
        <end position="114"/>
    </location>
</feature>
<organism evidence="2 3">
    <name type="scientific">Dacryopinax primogenitus (strain DJM 731)</name>
    <name type="common">Brown rot fungus</name>
    <dbReference type="NCBI Taxonomy" id="1858805"/>
    <lineage>
        <taxon>Eukaryota</taxon>
        <taxon>Fungi</taxon>
        <taxon>Dikarya</taxon>
        <taxon>Basidiomycota</taxon>
        <taxon>Agaricomycotina</taxon>
        <taxon>Dacrymycetes</taxon>
        <taxon>Dacrymycetales</taxon>
        <taxon>Dacrymycetaceae</taxon>
        <taxon>Dacryopinax</taxon>
    </lineage>
</organism>
<keyword evidence="3" id="KW-1185">Reference proteome</keyword>
<evidence type="ECO:0008006" key="4">
    <source>
        <dbReference type="Google" id="ProtNLM"/>
    </source>
</evidence>
<feature type="signal peptide" evidence="1">
    <location>
        <begin position="1"/>
        <end position="18"/>
    </location>
</feature>
<accession>M5FZ00</accession>
<evidence type="ECO:0000313" key="2">
    <source>
        <dbReference type="EMBL" id="EJU01729.1"/>
    </source>
</evidence>
<dbReference type="EMBL" id="JH795863">
    <property type="protein sequence ID" value="EJU01729.1"/>
    <property type="molecule type" value="Genomic_DNA"/>
</dbReference>
<evidence type="ECO:0000256" key="1">
    <source>
        <dbReference type="SAM" id="SignalP"/>
    </source>
</evidence>
<dbReference type="RefSeq" id="XP_040628626.1">
    <property type="nucleotide sequence ID" value="XM_040772703.1"/>
</dbReference>